<evidence type="ECO:0000313" key="1">
    <source>
        <dbReference type="EMBL" id="PKU71882.1"/>
    </source>
</evidence>
<reference evidence="1 2" key="1">
    <citation type="journal article" date="2016" name="Sci. Rep.">
        <title>The Dendrobium catenatum Lindl. genome sequence provides insights into polysaccharide synthase, floral development and adaptive evolution.</title>
        <authorList>
            <person name="Zhang G.Q."/>
            <person name="Xu Q."/>
            <person name="Bian C."/>
            <person name="Tsai W.C."/>
            <person name="Yeh C.M."/>
            <person name="Liu K.W."/>
            <person name="Yoshida K."/>
            <person name="Zhang L.S."/>
            <person name="Chang S.B."/>
            <person name="Chen F."/>
            <person name="Shi Y."/>
            <person name="Su Y.Y."/>
            <person name="Zhang Y.Q."/>
            <person name="Chen L.J."/>
            <person name="Yin Y."/>
            <person name="Lin M."/>
            <person name="Huang H."/>
            <person name="Deng H."/>
            <person name="Wang Z.W."/>
            <person name="Zhu S.L."/>
            <person name="Zhao X."/>
            <person name="Deng C."/>
            <person name="Niu S.C."/>
            <person name="Huang J."/>
            <person name="Wang M."/>
            <person name="Liu G.H."/>
            <person name="Yang H.J."/>
            <person name="Xiao X.J."/>
            <person name="Hsiao Y.Y."/>
            <person name="Wu W.L."/>
            <person name="Chen Y.Y."/>
            <person name="Mitsuda N."/>
            <person name="Ohme-Takagi M."/>
            <person name="Luo Y.B."/>
            <person name="Van de Peer Y."/>
            <person name="Liu Z.J."/>
        </authorList>
    </citation>
    <scope>NUCLEOTIDE SEQUENCE [LARGE SCALE GENOMIC DNA]</scope>
    <source>
        <tissue evidence="1">The whole plant</tissue>
    </source>
</reference>
<evidence type="ECO:0000313" key="2">
    <source>
        <dbReference type="Proteomes" id="UP000233837"/>
    </source>
</evidence>
<gene>
    <name evidence="1" type="ORF">MA16_Dca016335</name>
</gene>
<sequence length="104" mass="11132">MAGALSSNPWGKACSLIHGNNKGFFNLEGDEPSKSPSRSFKDVQSGNLMVGDTIPNITQSIFNGVSAVLLSNEDVLKLNPKVLHALGSIFGRPLQTDQEMSTRT</sequence>
<proteinExistence type="predicted"/>
<accession>A0A2I0W8A7</accession>
<dbReference type="EMBL" id="KZ502856">
    <property type="protein sequence ID" value="PKU71882.1"/>
    <property type="molecule type" value="Genomic_DNA"/>
</dbReference>
<dbReference type="Proteomes" id="UP000233837">
    <property type="component" value="Unassembled WGS sequence"/>
</dbReference>
<protein>
    <submittedName>
        <fullName evidence="1">Uncharacterized protein</fullName>
    </submittedName>
</protein>
<dbReference type="AlphaFoldDB" id="A0A2I0W8A7"/>
<keyword evidence="2" id="KW-1185">Reference proteome</keyword>
<reference evidence="1 2" key="2">
    <citation type="journal article" date="2017" name="Nature">
        <title>The Apostasia genome and the evolution of orchids.</title>
        <authorList>
            <person name="Zhang G.Q."/>
            <person name="Liu K.W."/>
            <person name="Li Z."/>
            <person name="Lohaus R."/>
            <person name="Hsiao Y.Y."/>
            <person name="Niu S.C."/>
            <person name="Wang J.Y."/>
            <person name="Lin Y.C."/>
            <person name="Xu Q."/>
            <person name="Chen L.J."/>
            <person name="Yoshida K."/>
            <person name="Fujiwara S."/>
            <person name="Wang Z.W."/>
            <person name="Zhang Y.Q."/>
            <person name="Mitsuda N."/>
            <person name="Wang M."/>
            <person name="Liu G.H."/>
            <person name="Pecoraro L."/>
            <person name="Huang H.X."/>
            <person name="Xiao X.J."/>
            <person name="Lin M."/>
            <person name="Wu X.Y."/>
            <person name="Wu W.L."/>
            <person name="Chen Y.Y."/>
            <person name="Chang S.B."/>
            <person name="Sakamoto S."/>
            <person name="Ohme-Takagi M."/>
            <person name="Yagi M."/>
            <person name="Zeng S.J."/>
            <person name="Shen C.Y."/>
            <person name="Yeh C.M."/>
            <person name="Luo Y.B."/>
            <person name="Tsai W.C."/>
            <person name="Van de Peer Y."/>
            <person name="Liu Z.J."/>
        </authorList>
    </citation>
    <scope>NUCLEOTIDE SEQUENCE [LARGE SCALE GENOMIC DNA]</scope>
    <source>
        <tissue evidence="1">The whole plant</tissue>
    </source>
</reference>
<organism evidence="1 2">
    <name type="scientific">Dendrobium catenatum</name>
    <dbReference type="NCBI Taxonomy" id="906689"/>
    <lineage>
        <taxon>Eukaryota</taxon>
        <taxon>Viridiplantae</taxon>
        <taxon>Streptophyta</taxon>
        <taxon>Embryophyta</taxon>
        <taxon>Tracheophyta</taxon>
        <taxon>Spermatophyta</taxon>
        <taxon>Magnoliopsida</taxon>
        <taxon>Liliopsida</taxon>
        <taxon>Asparagales</taxon>
        <taxon>Orchidaceae</taxon>
        <taxon>Epidendroideae</taxon>
        <taxon>Malaxideae</taxon>
        <taxon>Dendrobiinae</taxon>
        <taxon>Dendrobium</taxon>
    </lineage>
</organism>
<name>A0A2I0W8A7_9ASPA</name>